<dbReference type="Proteomes" id="UP001215827">
    <property type="component" value="Chromosome"/>
</dbReference>
<protein>
    <submittedName>
        <fullName evidence="1">Uncharacterized protein</fullName>
    </submittedName>
</protein>
<evidence type="ECO:0000313" key="2">
    <source>
        <dbReference type="Proteomes" id="UP001215827"/>
    </source>
</evidence>
<accession>A0ABY8FVK1</accession>
<keyword evidence="2" id="KW-1185">Reference proteome</keyword>
<dbReference type="RefSeq" id="WP_278015954.1">
    <property type="nucleotide sequence ID" value="NZ_CP121106.1"/>
</dbReference>
<gene>
    <name evidence="1" type="ORF">P7228_14570</name>
</gene>
<evidence type="ECO:0000313" key="1">
    <source>
        <dbReference type="EMBL" id="WFL77196.1"/>
    </source>
</evidence>
<proteinExistence type="predicted"/>
<name>A0ABY8FVK1_9SPHN</name>
<dbReference type="SUPFAM" id="SSF53474">
    <property type="entry name" value="alpha/beta-Hydrolases"/>
    <property type="match status" value="1"/>
</dbReference>
<sequence length="232" mass="25306">MNIATWPCPLPTGRTSEELVVQFDHTRSHRLLVVPALFDEANKLRRMTVEVMRRLDLSGIDCFLPDLPGTNESLAPLAEQTLESWRASAEAAARHFDATHVLSLRGGALVAPPHMPGWQYAPQTGGKILRALLRARTIASREAGREETIDALQQLGRSDGVELAGWEFGPELFHQLETAEIRKSPKQAVIEQSHLGGAGLWLRAEPDEDPEQADALAAIIAVALDGKSDGAE</sequence>
<reference evidence="1 2" key="1">
    <citation type="submission" date="2023-03" db="EMBL/GenBank/DDBJ databases">
        <title>Altererythrobacter sp. CAU 1644 isolated from sand.</title>
        <authorList>
            <person name="Kim W."/>
        </authorList>
    </citation>
    <scope>NUCLEOTIDE SEQUENCE [LARGE SCALE GENOMIC DNA]</scope>
    <source>
        <strain evidence="1 2">CAU 1644</strain>
    </source>
</reference>
<dbReference type="InterPro" id="IPR029058">
    <property type="entry name" value="AB_hydrolase_fold"/>
</dbReference>
<organism evidence="1 2">
    <name type="scientific">Altererythrobacter arenosus</name>
    <dbReference type="NCBI Taxonomy" id="3032592"/>
    <lineage>
        <taxon>Bacteria</taxon>
        <taxon>Pseudomonadati</taxon>
        <taxon>Pseudomonadota</taxon>
        <taxon>Alphaproteobacteria</taxon>
        <taxon>Sphingomonadales</taxon>
        <taxon>Erythrobacteraceae</taxon>
        <taxon>Altererythrobacter</taxon>
    </lineage>
</organism>
<dbReference type="EMBL" id="CP121106">
    <property type="protein sequence ID" value="WFL77196.1"/>
    <property type="molecule type" value="Genomic_DNA"/>
</dbReference>